<evidence type="ECO:0000256" key="5">
    <source>
        <dbReference type="SAM" id="SignalP"/>
    </source>
</evidence>
<dbReference type="RefSeq" id="WP_191713896.1">
    <property type="nucleotide sequence ID" value="NZ_JACSPU010000001.1"/>
</dbReference>
<evidence type="ECO:0000256" key="2">
    <source>
        <dbReference type="ARBA" id="ARBA00022759"/>
    </source>
</evidence>
<name>A0ABR8W9F8_9BACL</name>
<evidence type="ECO:0000313" key="8">
    <source>
        <dbReference type="Proteomes" id="UP000658980"/>
    </source>
</evidence>
<evidence type="ECO:0000256" key="4">
    <source>
        <dbReference type="SAM" id="MobiDB-lite"/>
    </source>
</evidence>
<dbReference type="InterPro" id="IPR016071">
    <property type="entry name" value="Staphylococal_nuclease_OB-fold"/>
</dbReference>
<organism evidence="7 8">
    <name type="scientific">Planococcus wigleyi</name>
    <dbReference type="NCBI Taxonomy" id="2762216"/>
    <lineage>
        <taxon>Bacteria</taxon>
        <taxon>Bacillati</taxon>
        <taxon>Bacillota</taxon>
        <taxon>Bacilli</taxon>
        <taxon>Bacillales</taxon>
        <taxon>Caryophanaceae</taxon>
        <taxon>Planococcus</taxon>
    </lineage>
</organism>
<feature type="chain" id="PRO_5047091969" evidence="5">
    <location>
        <begin position="20"/>
        <end position="243"/>
    </location>
</feature>
<dbReference type="EMBL" id="JACSPU010000001">
    <property type="protein sequence ID" value="MBD8013665.1"/>
    <property type="molecule type" value="Genomic_DNA"/>
</dbReference>
<evidence type="ECO:0000256" key="1">
    <source>
        <dbReference type="ARBA" id="ARBA00022722"/>
    </source>
</evidence>
<keyword evidence="3" id="KW-0378">Hydrolase</keyword>
<comment type="caution">
    <text evidence="7">The sequence shown here is derived from an EMBL/GenBank/DDBJ whole genome shotgun (WGS) entry which is preliminary data.</text>
</comment>
<proteinExistence type="predicted"/>
<dbReference type="PANTHER" id="PTHR12302:SF3">
    <property type="entry name" value="SERINE_THREONINE-PROTEIN KINASE 31"/>
    <property type="match status" value="1"/>
</dbReference>
<dbReference type="Gene3D" id="2.40.50.90">
    <property type="match status" value="1"/>
</dbReference>
<keyword evidence="8" id="KW-1185">Reference proteome</keyword>
<feature type="region of interest" description="Disordered" evidence="4">
    <location>
        <begin position="171"/>
        <end position="193"/>
    </location>
</feature>
<dbReference type="SMART" id="SM00318">
    <property type="entry name" value="SNc"/>
    <property type="match status" value="1"/>
</dbReference>
<dbReference type="PROSITE" id="PS51257">
    <property type="entry name" value="PROKAR_LIPOPROTEIN"/>
    <property type="match status" value="1"/>
</dbReference>
<keyword evidence="5" id="KW-0732">Signal</keyword>
<dbReference type="PANTHER" id="PTHR12302">
    <property type="entry name" value="EBNA2 BINDING PROTEIN P100"/>
    <property type="match status" value="1"/>
</dbReference>
<feature type="domain" description="TNase-like" evidence="6">
    <location>
        <begin position="29"/>
        <end position="162"/>
    </location>
</feature>
<accession>A0ABR8W9F8</accession>
<gene>
    <name evidence="7" type="ORF">H9630_02460</name>
</gene>
<sequence>MKLKLMLLALFFLSGCGMLESTDTSGTTDRIDVEVTQVIDGDTIKIIYEGEEVTVRYLLMDTPETNHPRLGEQPLGKEATEENKRLIESGDVSIEFDVGDRFDDYDRLLAYIYVDGESVQEQMLESGLARVAYVFPPNTRYLDDFEKAEQIAKDEEAGIWQYENYSTDRGFNSEAFGQESSGNARPSTEEPIDGDCEIKGNINRNGNKIYHMPSDSSYEQTNPEEWFCTEQEAQDAGFRGVGQ</sequence>
<protein>
    <submittedName>
        <fullName evidence="7">Thermonuclease family protein</fullName>
    </submittedName>
</protein>
<reference evidence="7 8" key="1">
    <citation type="submission" date="2020-08" db="EMBL/GenBank/DDBJ databases">
        <title>A Genomic Blueprint of the Chicken Gut Microbiome.</title>
        <authorList>
            <person name="Gilroy R."/>
            <person name="Ravi A."/>
            <person name="Getino M."/>
            <person name="Pursley I."/>
            <person name="Horton D.L."/>
            <person name="Alikhan N.-F."/>
            <person name="Baker D."/>
            <person name="Gharbi K."/>
            <person name="Hall N."/>
            <person name="Watson M."/>
            <person name="Adriaenssens E.M."/>
            <person name="Foster-Nyarko E."/>
            <person name="Jarju S."/>
            <person name="Secka A."/>
            <person name="Antonio M."/>
            <person name="Oren A."/>
            <person name="Chaudhuri R."/>
            <person name="La Ragione R.M."/>
            <person name="Hildebrand F."/>
            <person name="Pallen M.J."/>
        </authorList>
    </citation>
    <scope>NUCLEOTIDE SEQUENCE [LARGE SCALE GENOMIC DNA]</scope>
    <source>
        <strain evidence="7 8">Sa1BUA13</strain>
    </source>
</reference>
<dbReference type="InterPro" id="IPR035437">
    <property type="entry name" value="SNase_OB-fold_sf"/>
</dbReference>
<evidence type="ECO:0000313" key="7">
    <source>
        <dbReference type="EMBL" id="MBD8013665.1"/>
    </source>
</evidence>
<evidence type="ECO:0000256" key="3">
    <source>
        <dbReference type="ARBA" id="ARBA00022801"/>
    </source>
</evidence>
<dbReference type="Proteomes" id="UP000658980">
    <property type="component" value="Unassembled WGS sequence"/>
</dbReference>
<dbReference type="SUPFAM" id="SSF50199">
    <property type="entry name" value="Staphylococcal nuclease"/>
    <property type="match status" value="1"/>
</dbReference>
<dbReference type="Pfam" id="PF00565">
    <property type="entry name" value="SNase"/>
    <property type="match status" value="1"/>
</dbReference>
<dbReference type="PROSITE" id="PS50830">
    <property type="entry name" value="TNASE_3"/>
    <property type="match status" value="1"/>
</dbReference>
<keyword evidence="1" id="KW-0540">Nuclease</keyword>
<evidence type="ECO:0000259" key="6">
    <source>
        <dbReference type="PROSITE" id="PS50830"/>
    </source>
</evidence>
<keyword evidence="2" id="KW-0255">Endonuclease</keyword>
<feature type="signal peptide" evidence="5">
    <location>
        <begin position="1"/>
        <end position="19"/>
    </location>
</feature>